<proteinExistence type="predicted"/>
<comment type="catalytic activity">
    <reaction evidence="1">
        <text>a 3'-end 3'-phospho-ribonucleotide-RNA + ATP = a 3'-end 2',3'-cyclophospho-ribonucleotide-RNA + AMP + diphosphate</text>
        <dbReference type="Rhea" id="RHEA:23976"/>
        <dbReference type="Rhea" id="RHEA-COMP:10463"/>
        <dbReference type="Rhea" id="RHEA-COMP:10464"/>
        <dbReference type="ChEBI" id="CHEBI:30616"/>
        <dbReference type="ChEBI" id="CHEBI:33019"/>
        <dbReference type="ChEBI" id="CHEBI:83062"/>
        <dbReference type="ChEBI" id="CHEBI:83064"/>
        <dbReference type="ChEBI" id="CHEBI:456215"/>
        <dbReference type="EC" id="6.5.1.4"/>
    </reaction>
</comment>
<comment type="caution">
    <text evidence="4">The sequence shown here is derived from an EMBL/GenBank/DDBJ whole genome shotgun (WGS) entry which is preliminary data.</text>
</comment>
<dbReference type="NCBIfam" id="TIGR03399">
    <property type="entry name" value="RNA_3prim_cycl"/>
    <property type="match status" value="1"/>
</dbReference>
<dbReference type="Gene3D" id="3.65.10.20">
    <property type="entry name" value="RNA 3'-terminal phosphate cyclase domain"/>
    <property type="match status" value="1"/>
</dbReference>
<dbReference type="InterPro" id="IPR037136">
    <property type="entry name" value="RNA3'_phos_cyclase_dom_sf"/>
</dbReference>
<evidence type="ECO:0000256" key="2">
    <source>
        <dbReference type="NCBIfam" id="TIGR03399"/>
    </source>
</evidence>
<evidence type="ECO:0000256" key="1">
    <source>
        <dbReference type="ARBA" id="ARBA00024481"/>
    </source>
</evidence>
<dbReference type="AlphaFoldDB" id="A0A662D2P6"/>
<dbReference type="GO" id="GO:0003963">
    <property type="term" value="F:RNA-3'-phosphate cyclase activity"/>
    <property type="evidence" value="ECO:0007669"/>
    <property type="project" value="UniProtKB-UniRule"/>
</dbReference>
<dbReference type="EC" id="6.5.1.4" evidence="2"/>
<dbReference type="Pfam" id="PF01137">
    <property type="entry name" value="RTC"/>
    <property type="match status" value="1"/>
</dbReference>
<name>A0A662D2P6_UNCAE</name>
<evidence type="ECO:0000259" key="3">
    <source>
        <dbReference type="Pfam" id="PF01137"/>
    </source>
</evidence>
<dbReference type="InterPro" id="IPR000228">
    <property type="entry name" value="RNA3'_term_phos_cyc"/>
</dbReference>
<dbReference type="InterPro" id="IPR023797">
    <property type="entry name" value="RNA3'_phos_cyclase_dom"/>
</dbReference>
<evidence type="ECO:0000313" key="5">
    <source>
        <dbReference type="Proteomes" id="UP000280417"/>
    </source>
</evidence>
<feature type="domain" description="RNA 3'-terminal phosphate cyclase" evidence="3">
    <location>
        <begin position="8"/>
        <end position="170"/>
    </location>
</feature>
<dbReference type="InterPro" id="IPR020719">
    <property type="entry name" value="RNA3'_term_phos_cycl-like_CS"/>
</dbReference>
<dbReference type="PANTHER" id="PTHR11096:SF0">
    <property type="entry name" value="RNA 3'-TERMINAL PHOSPHATE CYCLASE"/>
    <property type="match status" value="1"/>
</dbReference>
<dbReference type="InterPro" id="IPR017770">
    <property type="entry name" value="RNA3'_term_phos_cyc_type_1"/>
</dbReference>
<dbReference type="PROSITE" id="PS01287">
    <property type="entry name" value="RTC"/>
    <property type="match status" value="1"/>
</dbReference>
<sequence length="184" mass="19367">MIDIDGSYLEGGGQILRTSVALSCVTGKPVRVFSIRANRPQPGLKAQHLQSIKAAAKLCNAKVSGLFLGSEKIEFVPGEIQGGSLSINVGTAGSIGLVLQTLMIPAIHAKKPVELHITGGTDVSWSPSVGFIQHVKLPLLEKMGYSGRLALEKRGYYPKGGGRVAMVIGPGRLGEINLTEQGKP</sequence>
<feature type="non-terminal residue" evidence="4">
    <location>
        <position position="184"/>
    </location>
</feature>
<protein>
    <recommendedName>
        <fullName evidence="2">RNA 3'-terminal phosphate cyclase</fullName>
        <ecNumber evidence="2">6.5.1.4</ecNumber>
    </recommendedName>
</protein>
<reference evidence="4 5" key="1">
    <citation type="submission" date="2018-06" db="EMBL/GenBank/DDBJ databases">
        <title>Extensive metabolic versatility and redundancy in microbially diverse, dynamic hydrothermal sediments.</title>
        <authorList>
            <person name="Dombrowski N."/>
            <person name="Teske A."/>
            <person name="Baker B.J."/>
        </authorList>
    </citation>
    <scope>NUCLEOTIDE SEQUENCE [LARGE SCALE GENOMIC DNA]</scope>
    <source>
        <strain evidence="4">B3_G15</strain>
    </source>
</reference>
<dbReference type="GO" id="GO:0006396">
    <property type="term" value="P:RNA processing"/>
    <property type="evidence" value="ECO:0007669"/>
    <property type="project" value="UniProtKB-UniRule"/>
</dbReference>
<dbReference type="SUPFAM" id="SSF55205">
    <property type="entry name" value="EPT/RTPC-like"/>
    <property type="match status" value="1"/>
</dbReference>
<dbReference type="Proteomes" id="UP000280417">
    <property type="component" value="Unassembled WGS sequence"/>
</dbReference>
<organism evidence="4 5">
    <name type="scientific">Aerophobetes bacterium</name>
    <dbReference type="NCBI Taxonomy" id="2030807"/>
    <lineage>
        <taxon>Bacteria</taxon>
        <taxon>Candidatus Aerophobota</taxon>
    </lineage>
</organism>
<dbReference type="InterPro" id="IPR013792">
    <property type="entry name" value="RNA3'P_cycl/enolpyr_Trfase_a/b"/>
</dbReference>
<evidence type="ECO:0000313" key="4">
    <source>
        <dbReference type="EMBL" id="RLE09123.1"/>
    </source>
</evidence>
<dbReference type="PANTHER" id="PTHR11096">
    <property type="entry name" value="RNA 3' TERMINAL PHOSPHATE CYCLASE"/>
    <property type="match status" value="1"/>
</dbReference>
<dbReference type="EMBL" id="QMQA01000385">
    <property type="protein sequence ID" value="RLE09123.1"/>
    <property type="molecule type" value="Genomic_DNA"/>
</dbReference>
<accession>A0A662D2P6</accession>
<gene>
    <name evidence="4" type="primary">rtcA</name>
    <name evidence="4" type="ORF">DRJ04_10175</name>
</gene>